<dbReference type="GeneID" id="65115091"/>
<evidence type="ECO:0000313" key="2">
    <source>
        <dbReference type="Proteomes" id="UP000260273"/>
    </source>
</evidence>
<gene>
    <name evidence="1" type="primary">33</name>
    <name evidence="1" type="ORF">SEA_PLEAKLEY_33</name>
</gene>
<dbReference type="EMBL" id="MH576960">
    <property type="protein sequence ID" value="AXH66072.1"/>
    <property type="molecule type" value="Genomic_DNA"/>
</dbReference>
<dbReference type="KEGG" id="vg:65115091"/>
<dbReference type="RefSeq" id="YP_010097427.1">
    <property type="nucleotide sequence ID" value="NC_055758.1"/>
</dbReference>
<protein>
    <submittedName>
        <fullName evidence="1">Terminase</fullName>
    </submittedName>
</protein>
<sequence length="559" mass="63678">MTMIEYPAVDNDDFEYPTLGPQVRAFIEERFTFGPGSLQGQKAKLSDDQCRVLYRCYEYYPKDFRLYGIDMTGRRRFQRGSWSVRKGSAKTEFMAWVTGAELHPESPVRWTGYDPTADGGLKTGRAVNNPYIPLLAYTKDQTEELAFGALRSILESCDDADLFDIGKQRILRLNEFGAEDGKCHALAGNPNSADGARTTFQGLDETHRLYTPTHRDAIETMLNNLPKRPLEDPWQLAITTAGEPGQGSYAEDEFREGVQCVEGKKSSKGFYFLHRQAPDGSKFDTMQQRMAAVWEATSPSVREWTRFDSIAAQWDREGADKQYLERVWTNRWTQTAAQAFDREEFEALGDNRFTIPDGSFVTVGFDGAKFQDSTGFVVTDIRTGRQNVLGFWERPDDSVLGKNEDGTKVKWQVPEAEVNATFDEIMRRFKVWRVYADPPHWVETVANWHAKYPDQVFEFWTKDPTRMYYAVKGYRGAIANGSVSHNGDPDLVKHIGNAGKRTTRGTDEDDEPRFVLTKIAYERKFDLAVCAILSWEARMDAINEGAQPPVDSMEIIRVR</sequence>
<organism evidence="1 2">
    <name type="scientific">Gordonia phage Pleakley</name>
    <dbReference type="NCBI Taxonomy" id="2283246"/>
    <lineage>
        <taxon>Viruses</taxon>
        <taxon>Duplodnaviria</taxon>
        <taxon>Heunggongvirae</taxon>
        <taxon>Uroviricota</taxon>
        <taxon>Caudoviricetes</taxon>
        <taxon>Zierdtviridae</taxon>
        <taxon>Emilbogenvirinae</taxon>
        <taxon>Pleakleyvirus</taxon>
        <taxon>Pleakleyvirus pleakley</taxon>
    </lineage>
</organism>
<name>A0A345M6F1_9CAUD</name>
<reference evidence="2" key="1">
    <citation type="submission" date="2018-07" db="EMBL/GenBank/DDBJ databases">
        <authorList>
            <person name="Quirk P.G."/>
            <person name="Krulwich T.A."/>
        </authorList>
    </citation>
    <scope>NUCLEOTIDE SEQUENCE [LARGE SCALE GENOMIC DNA]</scope>
</reference>
<proteinExistence type="predicted"/>
<evidence type="ECO:0000313" key="1">
    <source>
        <dbReference type="EMBL" id="AXH66072.1"/>
    </source>
</evidence>
<dbReference type="Proteomes" id="UP000260273">
    <property type="component" value="Segment"/>
</dbReference>
<keyword evidence="2" id="KW-1185">Reference proteome</keyword>
<accession>A0A345M6F1</accession>